<accession>A0A803L2Y8</accession>
<evidence type="ECO:0000259" key="1">
    <source>
        <dbReference type="Pfam" id="PF24173"/>
    </source>
</evidence>
<dbReference type="InterPro" id="IPR016024">
    <property type="entry name" value="ARM-type_fold"/>
</dbReference>
<dbReference type="InterPro" id="IPR049362">
    <property type="entry name" value="TTI1_rpt"/>
</dbReference>
<dbReference type="SUPFAM" id="SSF48371">
    <property type="entry name" value="ARM repeat"/>
    <property type="match status" value="2"/>
</dbReference>
<dbReference type="KEGG" id="cqi:110729837"/>
<reference evidence="2" key="2">
    <citation type="submission" date="2021-03" db="UniProtKB">
        <authorList>
            <consortium name="EnsemblPlants"/>
        </authorList>
    </citation>
    <scope>IDENTIFICATION</scope>
</reference>
<dbReference type="Gramene" id="AUR62006227-RA">
    <property type="protein sequence ID" value="AUR62006227-RA:cds"/>
    <property type="gene ID" value="AUR62006227"/>
</dbReference>
<dbReference type="GO" id="GO:0005737">
    <property type="term" value="C:cytoplasm"/>
    <property type="evidence" value="ECO:0007669"/>
    <property type="project" value="TreeGrafter"/>
</dbReference>
<proteinExistence type="predicted"/>
<sequence length="1373" mass="152121">MDLNKDGFLSDEAQNSSIFYHLKSCCLELLDLLQNPKKQSPAVSQLLALLCSLTSEDVEPFFDYILFPLLLLMDAAVDCRSVQKRNCDEKSEILFAHQTLKVSDAVSEGVLQCLEELFTKCRLGSVNQMTVVLKTLTHGAMLSPLEAAEEFREGVVKCFRTLISNIIPCSDASCSCKHSFSQPPLLETEDFRCSTAEHLECHSPTKECLIAFLQSESSSAAVGHWLSLLLNIAEAESLRGLRGSAKIRIEALLTLRILVAKVGTPDALAFFLPGVVSKLAGILNVSKSMISGAAGSTEATDHAVRGLAEFLIVVLQDDANISDPRVSHNNLPDLLSYENESPQSFLKELRHMHVKAQDRIQTPANNLCLKAPTTKEELQEKQSHKISGGLGPLHVKRTRDWLEKTSVNIDSLLSKIFPHICVHPSKRIRRGLVSAVQGLLLKCSYISKGSRLMLLECLGKLACDDSEDVSMPAQDVLGLLFSSDGKHTVEDDLAEIFSRLLEKLPKLILGCEESLALASAQQMLAMIYYSGPQLVVDHLLRSPIKAAKLFDVFALCLSEESVFAGSLGKIVLSRPSSTGYLHSLAELKIGSKISEDQFPVNNSNTYEVSNVHTLVKEMEYSKGQTYENYELPRMPPWFAYVGCHKLYQALAGILRLVGLSLISDYRNEVPLSKIIEIPLDNLRKLVFEIRRKGYNSESWESWYARTNSGQLLRQAGTAACILNEMLFGMSDQAMNVFGKIFKKSGVRIEENQNSDASAFGHSCQVRCNVADGSHWQTKGAENMRQHVIDCVGTILHEYITQEIWDLPVILETSLLKSGGESIDKNFLHDVAKLHQVLIEGIGIFNITLHEHFASSGFLCSSLYLLLENLMCSNSDVRHASDVVLRLISATSGCASVGHLVMLNSDYVIDSLCHQLRHLDLNPHVPNVLAAMLSCVGVTHKILALLEEPMRSVSMELEILGRHQHPELTIHFLKAVAEMVKAANHEAQLLPAQAESFLAFVNSKVSDVKIELERDTINAEEPELCDVAFSQDIVVKVKEWENILFKLNDNKRYRRIVASVAVSCLRAVTPLLGSEKEPICLIALNVIEDGVVTLANVEEAFRHEREAKGGIEEVASLCSFYHLKDILDIAEEGNDEIRLLPMMNTIWPYLVACVQNRIPAPVRRCAEVISNVVKICGGDFFSRRFHTDGSHFWKLLSISPFKRKPISSDEKAPLLPYRSTSRTLEDPISESSNLKTQVAVLRMIAELSRDKKSASALEVVLKKVSGLVVGIACSGVTGLWDASIDALSGLASIDPDLIWLQLADVYYSSKEEDVKPSSSGFPELAEILPHPMSSKDYLYAQYGGQSNGFDVNFSSVENAFKILYPEMFLIQIQH</sequence>
<dbReference type="Pfam" id="PF24173">
    <property type="entry name" value="TPR_TTI1_N"/>
    <property type="match status" value="1"/>
</dbReference>
<feature type="domain" description="TTI1 N-terminal TPR" evidence="1">
    <location>
        <begin position="209"/>
        <end position="465"/>
    </location>
</feature>
<dbReference type="OrthoDB" id="49511at2759"/>
<gene>
    <name evidence="2" type="primary">LOC110730962</name>
</gene>
<dbReference type="PANTHER" id="PTHR18460">
    <property type="entry name" value="TEL2 INTERACTING PROTEIN 1 TTI1 FAMILY MEMBER"/>
    <property type="match status" value="1"/>
</dbReference>
<dbReference type="Proteomes" id="UP000596660">
    <property type="component" value="Unplaced"/>
</dbReference>
<name>A0A803L2Y8_CHEQI</name>
<dbReference type="Pfam" id="PF21547">
    <property type="entry name" value="TTI1"/>
    <property type="match status" value="1"/>
</dbReference>
<protein>
    <recommendedName>
        <fullName evidence="1">TTI1 N-terminal TPR domain-containing protein</fullName>
    </recommendedName>
</protein>
<dbReference type="PANTHER" id="PTHR18460:SF3">
    <property type="entry name" value="TELO2-INTERACTING PROTEIN 1 HOMOLOG"/>
    <property type="match status" value="1"/>
</dbReference>
<reference evidence="2" key="1">
    <citation type="journal article" date="2017" name="Nature">
        <title>The genome of Chenopodium quinoa.</title>
        <authorList>
            <person name="Jarvis D.E."/>
            <person name="Ho Y.S."/>
            <person name="Lightfoot D.J."/>
            <person name="Schmoeckel S.M."/>
            <person name="Li B."/>
            <person name="Borm T.J.A."/>
            <person name="Ohyanagi H."/>
            <person name="Mineta K."/>
            <person name="Michell C.T."/>
            <person name="Saber N."/>
            <person name="Kharbatia N.M."/>
            <person name="Rupper R.R."/>
            <person name="Sharp A.R."/>
            <person name="Dally N."/>
            <person name="Boughton B.A."/>
            <person name="Woo Y.H."/>
            <person name="Gao G."/>
            <person name="Schijlen E.G.W.M."/>
            <person name="Guo X."/>
            <person name="Momin A.A."/>
            <person name="Negrao S."/>
            <person name="Al-Babili S."/>
            <person name="Gehring C."/>
            <person name="Roessner U."/>
            <person name="Jung C."/>
            <person name="Murphy K."/>
            <person name="Arold S.T."/>
            <person name="Gojobori T."/>
            <person name="van der Linden C.G."/>
            <person name="van Loo E.N."/>
            <person name="Jellen E.N."/>
            <person name="Maughan P.J."/>
            <person name="Tester M."/>
        </authorList>
    </citation>
    <scope>NUCLEOTIDE SEQUENCE [LARGE SCALE GENOMIC DNA]</scope>
    <source>
        <strain evidence="2">cv. PI 614886</strain>
    </source>
</reference>
<dbReference type="EnsemblPlants" id="AUR62006227-RA">
    <property type="protein sequence ID" value="AUR62006227-RA:cds"/>
    <property type="gene ID" value="AUR62006227"/>
</dbReference>
<keyword evidence="3" id="KW-1185">Reference proteome</keyword>
<organism evidence="2 3">
    <name type="scientific">Chenopodium quinoa</name>
    <name type="common">Quinoa</name>
    <dbReference type="NCBI Taxonomy" id="63459"/>
    <lineage>
        <taxon>Eukaryota</taxon>
        <taxon>Viridiplantae</taxon>
        <taxon>Streptophyta</taxon>
        <taxon>Embryophyta</taxon>
        <taxon>Tracheophyta</taxon>
        <taxon>Spermatophyta</taxon>
        <taxon>Magnoliopsida</taxon>
        <taxon>eudicotyledons</taxon>
        <taxon>Gunneridae</taxon>
        <taxon>Pentapetalae</taxon>
        <taxon>Caryophyllales</taxon>
        <taxon>Chenopodiaceae</taxon>
        <taxon>Chenopodioideae</taxon>
        <taxon>Atripliceae</taxon>
        <taxon>Chenopodium</taxon>
    </lineage>
</organism>
<evidence type="ECO:0000313" key="2">
    <source>
        <dbReference type="EnsemblPlants" id="AUR62006227-RA:cds"/>
    </source>
</evidence>
<dbReference type="InterPro" id="IPR052587">
    <property type="entry name" value="TELO2-interacting_protein_1"/>
</dbReference>
<dbReference type="InterPro" id="IPR057566">
    <property type="entry name" value="TPR_TTI1_N"/>
</dbReference>
<dbReference type="OMA" id="KEYLYVQ"/>
<evidence type="ECO:0000313" key="3">
    <source>
        <dbReference type="Proteomes" id="UP000596660"/>
    </source>
</evidence>